<evidence type="ECO:0000256" key="1">
    <source>
        <dbReference type="ARBA" id="ARBA00006484"/>
    </source>
</evidence>
<comment type="similarity">
    <text evidence="1">Belongs to the short-chain dehydrogenases/reductases (SDR) family.</text>
</comment>
<accession>A0AAN7VWX5</accession>
<organism evidence="4 5">
    <name type="scientific">Elasticomyces elasticus</name>
    <dbReference type="NCBI Taxonomy" id="574655"/>
    <lineage>
        <taxon>Eukaryota</taxon>
        <taxon>Fungi</taxon>
        <taxon>Dikarya</taxon>
        <taxon>Ascomycota</taxon>
        <taxon>Pezizomycotina</taxon>
        <taxon>Dothideomycetes</taxon>
        <taxon>Dothideomycetidae</taxon>
        <taxon>Mycosphaerellales</taxon>
        <taxon>Teratosphaeriaceae</taxon>
        <taxon>Elasticomyces</taxon>
    </lineage>
</organism>
<keyword evidence="3" id="KW-0560">Oxidoreductase</keyword>
<reference evidence="4" key="1">
    <citation type="submission" date="2023-08" db="EMBL/GenBank/DDBJ databases">
        <title>Black Yeasts Isolated from many extreme environments.</title>
        <authorList>
            <person name="Coleine C."/>
            <person name="Stajich J.E."/>
            <person name="Selbmann L."/>
        </authorList>
    </citation>
    <scope>NUCLEOTIDE SEQUENCE</scope>
    <source>
        <strain evidence="4">CCFEE 5810</strain>
    </source>
</reference>
<evidence type="ECO:0000256" key="3">
    <source>
        <dbReference type="ARBA" id="ARBA00023002"/>
    </source>
</evidence>
<dbReference type="Pfam" id="PF00106">
    <property type="entry name" value="adh_short"/>
    <property type="match status" value="1"/>
</dbReference>
<dbReference type="PRINTS" id="PR00081">
    <property type="entry name" value="GDHRDH"/>
</dbReference>
<dbReference type="Gene3D" id="3.40.50.720">
    <property type="entry name" value="NAD(P)-binding Rossmann-like Domain"/>
    <property type="match status" value="1"/>
</dbReference>
<keyword evidence="2" id="KW-0521">NADP</keyword>
<evidence type="ECO:0008006" key="6">
    <source>
        <dbReference type="Google" id="ProtNLM"/>
    </source>
</evidence>
<comment type="caution">
    <text evidence="4">The sequence shown here is derived from an EMBL/GenBank/DDBJ whole genome shotgun (WGS) entry which is preliminary data.</text>
</comment>
<dbReference type="PANTHER" id="PTHR24320:SF282">
    <property type="entry name" value="WW DOMAIN-CONTAINING OXIDOREDUCTASE"/>
    <property type="match status" value="1"/>
</dbReference>
<protein>
    <recommendedName>
        <fullName evidence="6">Oxidoreductase</fullName>
    </recommendedName>
</protein>
<dbReference type="InterPro" id="IPR036291">
    <property type="entry name" value="NAD(P)-bd_dom_sf"/>
</dbReference>
<gene>
    <name evidence="4" type="ORF">LTR97_011531</name>
</gene>
<evidence type="ECO:0000256" key="2">
    <source>
        <dbReference type="ARBA" id="ARBA00022857"/>
    </source>
</evidence>
<dbReference type="Proteomes" id="UP001310594">
    <property type="component" value="Unassembled WGS sequence"/>
</dbReference>
<proteinExistence type="inferred from homology"/>
<dbReference type="SUPFAM" id="SSF51735">
    <property type="entry name" value="NAD(P)-binding Rossmann-fold domains"/>
    <property type="match status" value="1"/>
</dbReference>
<evidence type="ECO:0000313" key="5">
    <source>
        <dbReference type="Proteomes" id="UP001310594"/>
    </source>
</evidence>
<name>A0AAN7VWX5_9PEZI</name>
<dbReference type="EMBL" id="JAVRQU010000021">
    <property type="protein sequence ID" value="KAK5691538.1"/>
    <property type="molecule type" value="Genomic_DNA"/>
</dbReference>
<dbReference type="PANTHER" id="PTHR24320">
    <property type="entry name" value="RETINOL DEHYDROGENASE"/>
    <property type="match status" value="1"/>
</dbReference>
<evidence type="ECO:0000313" key="4">
    <source>
        <dbReference type="EMBL" id="KAK5691538.1"/>
    </source>
</evidence>
<dbReference type="InterPro" id="IPR002347">
    <property type="entry name" value="SDR_fam"/>
</dbReference>
<sequence>MPSHFSAAKDVPDLAGKVILYFASANASSVSSLTFITGGNAGIGAATVRGLALHHPACIYLCARKVSAAETLIKDIHNTSPKANIRPLQLDLASFDSVRRCADEFNRASDRLDILFLNAGISATAPALTTDGYESQFGVNHMGHALLAQLLLPKMLATKRQYPEADLRIHATASLVGVKSFVPKKGIDVSDIHNPDAFDSGLVRYGHSKLANILFARKIALLYPDVHSTSSHPGVVKSELIGKAKAQNPWLSRLLAPIIWWMGVTTEEGAKTQLWCTTASTKEVKNGKFYLPIGVLTDDNKHVLNPALADELWEWTTNELAKHGGLGWPASGSR</sequence>
<dbReference type="GO" id="GO:0016491">
    <property type="term" value="F:oxidoreductase activity"/>
    <property type="evidence" value="ECO:0007669"/>
    <property type="project" value="UniProtKB-KW"/>
</dbReference>
<dbReference type="AlphaFoldDB" id="A0AAN7VWX5"/>